<evidence type="ECO:0000256" key="9">
    <source>
        <dbReference type="ARBA" id="ARBA00012523"/>
    </source>
</evidence>
<keyword evidence="11" id="KW-0808">Transferase</keyword>
<evidence type="ECO:0000256" key="12">
    <source>
        <dbReference type="ARBA" id="ARBA00022741"/>
    </source>
</evidence>
<proteinExistence type="inferred from homology"/>
<dbReference type="InterPro" id="IPR027417">
    <property type="entry name" value="P-loop_NTPase"/>
</dbReference>
<evidence type="ECO:0000256" key="8">
    <source>
        <dbReference type="ARBA" id="ARBA00012016"/>
    </source>
</evidence>
<dbReference type="PaxDb" id="665571-STHERM_c07020"/>
<evidence type="ECO:0000256" key="14">
    <source>
        <dbReference type="ARBA" id="ARBA00022840"/>
    </source>
</evidence>
<dbReference type="EC" id="2.7.1.156" evidence="8"/>
<feature type="binding site" evidence="19">
    <location>
        <begin position="33"/>
        <end position="35"/>
    </location>
    <ligand>
        <name>GTP</name>
        <dbReference type="ChEBI" id="CHEBI:37565"/>
    </ligand>
</feature>
<evidence type="ECO:0000313" key="20">
    <source>
        <dbReference type="EMBL" id="ADN01660.1"/>
    </source>
</evidence>
<evidence type="ECO:0000256" key="6">
    <source>
        <dbReference type="ARBA" id="ARBA00005159"/>
    </source>
</evidence>
<evidence type="ECO:0000256" key="11">
    <source>
        <dbReference type="ARBA" id="ARBA00022679"/>
    </source>
</evidence>
<comment type="pathway">
    <text evidence="6">Cofactor biosynthesis; adenosylcobalamin biosynthesis; adenosylcobalamin from cob(II)yrinate a,c-diamide: step 5/7.</text>
</comment>
<dbReference type="CDD" id="cd00544">
    <property type="entry name" value="CobU"/>
    <property type="match status" value="1"/>
</dbReference>
<keyword evidence="10" id="KW-0169">Cobalamin biosynthesis</keyword>
<accession>E0RRF9</accession>
<comment type="catalytic activity">
    <reaction evidence="1">
        <text>adenosylcob(III)inamide + ATP = adenosylcob(III)inamide phosphate + ADP + H(+)</text>
        <dbReference type="Rhea" id="RHEA:15769"/>
        <dbReference type="ChEBI" id="CHEBI:2480"/>
        <dbReference type="ChEBI" id="CHEBI:15378"/>
        <dbReference type="ChEBI" id="CHEBI:30616"/>
        <dbReference type="ChEBI" id="CHEBI:58502"/>
        <dbReference type="ChEBI" id="CHEBI:456216"/>
        <dbReference type="EC" id="2.7.1.156"/>
    </reaction>
</comment>
<dbReference type="KEGG" id="sta:STHERM_c07020"/>
<comment type="similarity">
    <text evidence="7">Belongs to the CobU/CobP family.</text>
</comment>
<sequence>MGRVILITGGARSGKSAYALELAPPSGRRVFIATAEPVDEEMRARIARHRKDRGSGWETVEEALDPAGVLGRQRDGVVVMDCIAVWVSNLLVKGVEPEGRIEAFHREVESWRGRTDEGSRLVLVTNEVGMGLVPPTPLGRRFRDLLGSVNRELAARADEVVLMVTGIPVRIK</sequence>
<evidence type="ECO:0000256" key="19">
    <source>
        <dbReference type="PIRSR" id="PIRSR006135-2"/>
    </source>
</evidence>
<evidence type="ECO:0000256" key="18">
    <source>
        <dbReference type="PIRSR" id="PIRSR006135-1"/>
    </source>
</evidence>
<dbReference type="PIRSF" id="PIRSF006135">
    <property type="entry name" value="CobU"/>
    <property type="match status" value="1"/>
</dbReference>
<feature type="binding site" evidence="19">
    <location>
        <begin position="9"/>
        <end position="16"/>
    </location>
    <ligand>
        <name>GTP</name>
        <dbReference type="ChEBI" id="CHEBI:37565"/>
    </ligand>
</feature>
<organism evidence="20 21">
    <name type="scientific">Winmispira thermophila (strain ATCC 49972 / DSM 6192 / RI 19.B1)</name>
    <name type="common">Spirochaeta thermophila</name>
    <dbReference type="NCBI Taxonomy" id="665571"/>
    <lineage>
        <taxon>Bacteria</taxon>
        <taxon>Pseudomonadati</taxon>
        <taxon>Spirochaetota</taxon>
        <taxon>Spirochaetia</taxon>
        <taxon>Winmispirales</taxon>
        <taxon>Winmispiraceae</taxon>
        <taxon>Winmispira</taxon>
    </lineage>
</organism>
<keyword evidence="13" id="KW-0418">Kinase</keyword>
<protein>
    <recommendedName>
        <fullName evidence="16">Adenosylcobinamide kinase</fullName>
        <ecNumber evidence="8">2.7.1.156</ecNumber>
        <ecNumber evidence="9">2.7.7.62</ecNumber>
    </recommendedName>
    <alternativeName>
        <fullName evidence="17">Adenosylcobinamide-phosphate guanylyltransferase</fullName>
    </alternativeName>
</protein>
<dbReference type="UniPathway" id="UPA00148">
    <property type="reaction ID" value="UER00236"/>
</dbReference>
<dbReference type="GO" id="GO:0043752">
    <property type="term" value="F:adenosylcobinamide kinase activity"/>
    <property type="evidence" value="ECO:0007669"/>
    <property type="project" value="UniProtKB-EC"/>
</dbReference>
<feature type="binding site" evidence="19">
    <location>
        <begin position="50"/>
        <end position="53"/>
    </location>
    <ligand>
        <name>GTP</name>
        <dbReference type="ChEBI" id="CHEBI:37565"/>
    </ligand>
</feature>
<dbReference type="HOGENOM" id="CLU_094161_0_1_12"/>
<dbReference type="EMBL" id="CP001698">
    <property type="protein sequence ID" value="ADN01660.1"/>
    <property type="molecule type" value="Genomic_DNA"/>
</dbReference>
<dbReference type="Proteomes" id="UP000001296">
    <property type="component" value="Chromosome"/>
</dbReference>
<evidence type="ECO:0000256" key="16">
    <source>
        <dbReference type="ARBA" id="ARBA00029570"/>
    </source>
</evidence>
<name>E0RRF9_WINT6</name>
<dbReference type="AlphaFoldDB" id="E0RRF9"/>
<dbReference type="NCBIfam" id="NF004469">
    <property type="entry name" value="PRK05800.1"/>
    <property type="match status" value="1"/>
</dbReference>
<dbReference type="EC" id="2.7.7.62" evidence="9"/>
<evidence type="ECO:0000256" key="2">
    <source>
        <dbReference type="ARBA" id="ARBA00000711"/>
    </source>
</evidence>
<evidence type="ECO:0000256" key="13">
    <source>
        <dbReference type="ARBA" id="ARBA00022777"/>
    </source>
</evidence>
<comment type="function">
    <text evidence="4">Catalyzes ATP-dependent phosphorylation of adenosylcobinamide and addition of GMP to adenosylcobinamide phosphate.</text>
</comment>
<dbReference type="PANTHER" id="PTHR34848:SF1">
    <property type="entry name" value="BIFUNCTIONAL ADENOSYLCOBALAMIN BIOSYNTHESIS PROTEIN COBU"/>
    <property type="match status" value="1"/>
</dbReference>
<dbReference type="GO" id="GO:0008820">
    <property type="term" value="F:cobinamide phosphate guanylyltransferase activity"/>
    <property type="evidence" value="ECO:0007669"/>
    <property type="project" value="UniProtKB-EC"/>
</dbReference>
<evidence type="ECO:0000256" key="1">
    <source>
        <dbReference type="ARBA" id="ARBA00000312"/>
    </source>
</evidence>
<dbReference type="InterPro" id="IPR003203">
    <property type="entry name" value="CobU/CobP"/>
</dbReference>
<reference evidence="20 21" key="2">
    <citation type="journal article" date="2010" name="J. Bacteriol.">
        <title>Genome sequence of the polysaccharide-degrading, thermophilic anaerobe Spirochaeta thermophila DSM 6192.</title>
        <authorList>
            <person name="Angelov A."/>
            <person name="Liebl S."/>
            <person name="Ballschmiter M."/>
            <person name="Bomeke M."/>
            <person name="Lehmann R."/>
            <person name="Liesegang H."/>
            <person name="Daniel R."/>
            <person name="Liebl W."/>
        </authorList>
    </citation>
    <scope>NUCLEOTIDE SEQUENCE [LARGE SCALE GENOMIC DNA]</scope>
    <source>
        <strain evidence="21">ATCC 49972 / DSM 6192 / RI 19.B1</strain>
    </source>
</reference>
<dbReference type="GO" id="GO:0005525">
    <property type="term" value="F:GTP binding"/>
    <property type="evidence" value="ECO:0007669"/>
    <property type="project" value="UniProtKB-KW"/>
</dbReference>
<dbReference type="RefSeq" id="WP_013313501.1">
    <property type="nucleotide sequence ID" value="NC_014484.1"/>
</dbReference>
<evidence type="ECO:0000256" key="4">
    <source>
        <dbReference type="ARBA" id="ARBA00003889"/>
    </source>
</evidence>
<gene>
    <name evidence="20" type="ordered locus">STHERM_c07020</name>
</gene>
<evidence type="ECO:0000256" key="7">
    <source>
        <dbReference type="ARBA" id="ARBA00007490"/>
    </source>
</evidence>
<evidence type="ECO:0000256" key="10">
    <source>
        <dbReference type="ARBA" id="ARBA00022573"/>
    </source>
</evidence>
<keyword evidence="14" id="KW-0067">ATP-binding</keyword>
<dbReference type="Pfam" id="PF02283">
    <property type="entry name" value="CobU"/>
    <property type="match status" value="1"/>
</dbReference>
<dbReference type="GO" id="GO:0009236">
    <property type="term" value="P:cobalamin biosynthetic process"/>
    <property type="evidence" value="ECO:0007669"/>
    <property type="project" value="UniProtKB-UniPathway"/>
</dbReference>
<evidence type="ECO:0000256" key="17">
    <source>
        <dbReference type="ARBA" id="ARBA00030571"/>
    </source>
</evidence>
<comment type="catalytic activity">
    <reaction evidence="2">
        <text>adenosylcob(III)inamide phosphate + GTP + H(+) = adenosylcob(III)inamide-GDP + diphosphate</text>
        <dbReference type="Rhea" id="RHEA:22712"/>
        <dbReference type="ChEBI" id="CHEBI:15378"/>
        <dbReference type="ChEBI" id="CHEBI:33019"/>
        <dbReference type="ChEBI" id="CHEBI:37565"/>
        <dbReference type="ChEBI" id="CHEBI:58502"/>
        <dbReference type="ChEBI" id="CHEBI:60487"/>
        <dbReference type="EC" id="2.7.7.62"/>
    </reaction>
</comment>
<evidence type="ECO:0000256" key="15">
    <source>
        <dbReference type="ARBA" id="ARBA00023134"/>
    </source>
</evidence>
<keyword evidence="12 19" id="KW-0547">Nucleotide-binding</keyword>
<reference key="1">
    <citation type="submission" date="2009-08" db="EMBL/GenBank/DDBJ databases">
        <title>The genome sequence of Spirochaeta thermophila DSM6192.</title>
        <authorList>
            <person name="Angelov A."/>
            <person name="Mientus M."/>
            <person name="Wittenberg S."/>
            <person name="Lehmann R."/>
            <person name="Liesegang H."/>
            <person name="Daniel R."/>
            <person name="Liebl W."/>
        </authorList>
    </citation>
    <scope>NUCLEOTIDE SEQUENCE</scope>
    <source>
        <strain>DSM 6192</strain>
    </source>
</reference>
<feature type="active site" description="GMP-histidine intermediate" evidence="18">
    <location>
        <position position="49"/>
    </location>
</feature>
<keyword evidence="15 19" id="KW-0342">GTP-binding</keyword>
<dbReference type="eggNOG" id="COG2087">
    <property type="taxonomic scope" value="Bacteria"/>
</dbReference>
<dbReference type="Gene3D" id="3.40.50.300">
    <property type="entry name" value="P-loop containing nucleotide triphosphate hydrolases"/>
    <property type="match status" value="1"/>
</dbReference>
<feature type="binding site" evidence="19">
    <location>
        <position position="61"/>
    </location>
    <ligand>
        <name>GTP</name>
        <dbReference type="ChEBI" id="CHEBI:37565"/>
    </ligand>
</feature>
<evidence type="ECO:0000256" key="5">
    <source>
        <dbReference type="ARBA" id="ARBA00004692"/>
    </source>
</evidence>
<dbReference type="PANTHER" id="PTHR34848">
    <property type="match status" value="1"/>
</dbReference>
<comment type="pathway">
    <text evidence="5">Cofactor biosynthesis; adenosylcobalamin biosynthesis; adenosylcobalamin from cob(II)yrinate a,c-diamide: step 6/7.</text>
</comment>
<comment type="catalytic activity">
    <reaction evidence="3">
        <text>adenosylcob(III)inamide + GTP = adenosylcob(III)inamide phosphate + GDP + H(+)</text>
        <dbReference type="Rhea" id="RHEA:15765"/>
        <dbReference type="ChEBI" id="CHEBI:2480"/>
        <dbReference type="ChEBI" id="CHEBI:15378"/>
        <dbReference type="ChEBI" id="CHEBI:37565"/>
        <dbReference type="ChEBI" id="CHEBI:58189"/>
        <dbReference type="ChEBI" id="CHEBI:58502"/>
        <dbReference type="EC" id="2.7.1.156"/>
    </reaction>
</comment>
<evidence type="ECO:0000313" key="21">
    <source>
        <dbReference type="Proteomes" id="UP000001296"/>
    </source>
</evidence>
<feature type="binding site" evidence="19">
    <location>
        <position position="81"/>
    </location>
    <ligand>
        <name>GTP</name>
        <dbReference type="ChEBI" id="CHEBI:37565"/>
    </ligand>
</feature>
<dbReference type="SUPFAM" id="SSF52540">
    <property type="entry name" value="P-loop containing nucleoside triphosphate hydrolases"/>
    <property type="match status" value="1"/>
</dbReference>
<evidence type="ECO:0000256" key="3">
    <source>
        <dbReference type="ARBA" id="ARBA00001522"/>
    </source>
</evidence>
<dbReference type="GO" id="GO:0005524">
    <property type="term" value="F:ATP binding"/>
    <property type="evidence" value="ECO:0007669"/>
    <property type="project" value="UniProtKB-KW"/>
</dbReference>